<name>A0A251T2C5_HELAN</name>
<evidence type="ECO:0000313" key="4">
    <source>
        <dbReference type="Proteomes" id="UP000215914"/>
    </source>
</evidence>
<keyword evidence="2" id="KW-0472">Membrane</keyword>
<keyword evidence="4" id="KW-1185">Reference proteome</keyword>
<evidence type="ECO:0000313" key="3">
    <source>
        <dbReference type="EMBL" id="OTG05285.1"/>
    </source>
</evidence>
<sequence length="161" mass="17885">MNPLGRLFHLLLLHLTHFKRTLISLIIYRGLYSILNTSSLIVKRDLIINKKMTDHEERYERNGEDVETFHDGGSSPSAGANGDGSGSTEEFSDSKVLTTRSEAVSVQCHGRSDQDAALALTFPKIRIQTRNLGNLLDKRIIVSVIHGIANLDTLPVIMFAQ</sequence>
<proteinExistence type="predicted"/>
<dbReference type="EMBL" id="CM007901">
    <property type="protein sequence ID" value="OTG05285.1"/>
    <property type="molecule type" value="Genomic_DNA"/>
</dbReference>
<evidence type="ECO:0000256" key="2">
    <source>
        <dbReference type="SAM" id="Phobius"/>
    </source>
</evidence>
<keyword evidence="2" id="KW-1133">Transmembrane helix</keyword>
<protein>
    <submittedName>
        <fullName evidence="3">Uncharacterized protein</fullName>
    </submittedName>
</protein>
<evidence type="ECO:0000256" key="1">
    <source>
        <dbReference type="SAM" id="MobiDB-lite"/>
    </source>
</evidence>
<dbReference type="InParanoid" id="A0A251T2C5"/>
<reference evidence="4" key="1">
    <citation type="journal article" date="2017" name="Nature">
        <title>The sunflower genome provides insights into oil metabolism, flowering and Asterid evolution.</title>
        <authorList>
            <person name="Badouin H."/>
            <person name="Gouzy J."/>
            <person name="Grassa C.J."/>
            <person name="Murat F."/>
            <person name="Staton S.E."/>
            <person name="Cottret L."/>
            <person name="Lelandais-Briere C."/>
            <person name="Owens G.L."/>
            <person name="Carrere S."/>
            <person name="Mayjonade B."/>
            <person name="Legrand L."/>
            <person name="Gill N."/>
            <person name="Kane N.C."/>
            <person name="Bowers J.E."/>
            <person name="Hubner S."/>
            <person name="Bellec A."/>
            <person name="Berard A."/>
            <person name="Berges H."/>
            <person name="Blanchet N."/>
            <person name="Boniface M.C."/>
            <person name="Brunel D."/>
            <person name="Catrice O."/>
            <person name="Chaidir N."/>
            <person name="Claudel C."/>
            <person name="Donnadieu C."/>
            <person name="Faraut T."/>
            <person name="Fievet G."/>
            <person name="Helmstetter N."/>
            <person name="King M."/>
            <person name="Knapp S.J."/>
            <person name="Lai Z."/>
            <person name="Le Paslier M.C."/>
            <person name="Lippi Y."/>
            <person name="Lorenzon L."/>
            <person name="Mandel J.R."/>
            <person name="Marage G."/>
            <person name="Marchand G."/>
            <person name="Marquand E."/>
            <person name="Bret-Mestries E."/>
            <person name="Morien E."/>
            <person name="Nambeesan S."/>
            <person name="Nguyen T."/>
            <person name="Pegot-Espagnet P."/>
            <person name="Pouilly N."/>
            <person name="Raftis F."/>
            <person name="Sallet E."/>
            <person name="Schiex T."/>
            <person name="Thomas J."/>
            <person name="Vandecasteele C."/>
            <person name="Vares D."/>
            <person name="Vear F."/>
            <person name="Vautrin S."/>
            <person name="Crespi M."/>
            <person name="Mangin B."/>
            <person name="Burke J.M."/>
            <person name="Salse J."/>
            <person name="Munos S."/>
            <person name="Vincourt P."/>
            <person name="Rieseberg L.H."/>
            <person name="Langlade N.B."/>
        </authorList>
    </citation>
    <scope>NUCLEOTIDE SEQUENCE [LARGE SCALE GENOMIC DNA]</scope>
    <source>
        <strain evidence="4">cv. SF193</strain>
    </source>
</reference>
<organism evidence="3 4">
    <name type="scientific">Helianthus annuus</name>
    <name type="common">Common sunflower</name>
    <dbReference type="NCBI Taxonomy" id="4232"/>
    <lineage>
        <taxon>Eukaryota</taxon>
        <taxon>Viridiplantae</taxon>
        <taxon>Streptophyta</taxon>
        <taxon>Embryophyta</taxon>
        <taxon>Tracheophyta</taxon>
        <taxon>Spermatophyta</taxon>
        <taxon>Magnoliopsida</taxon>
        <taxon>eudicotyledons</taxon>
        <taxon>Gunneridae</taxon>
        <taxon>Pentapetalae</taxon>
        <taxon>asterids</taxon>
        <taxon>campanulids</taxon>
        <taxon>Asterales</taxon>
        <taxon>Asteraceae</taxon>
        <taxon>Asteroideae</taxon>
        <taxon>Heliantheae alliance</taxon>
        <taxon>Heliantheae</taxon>
        <taxon>Helianthus</taxon>
    </lineage>
</organism>
<dbReference type="Proteomes" id="UP000215914">
    <property type="component" value="Chromosome 12"/>
</dbReference>
<keyword evidence="2" id="KW-0812">Transmembrane</keyword>
<accession>A0A251T2C5</accession>
<dbReference type="AlphaFoldDB" id="A0A251T2C5"/>
<gene>
    <name evidence="3" type="ORF">HannXRQ_Chr12g0371891</name>
</gene>
<feature type="compositionally biased region" description="Basic and acidic residues" evidence="1">
    <location>
        <begin position="57"/>
        <end position="70"/>
    </location>
</feature>
<feature type="region of interest" description="Disordered" evidence="1">
    <location>
        <begin position="57"/>
        <end position="96"/>
    </location>
</feature>
<feature type="transmembrane region" description="Helical" evidence="2">
    <location>
        <begin position="20"/>
        <end position="42"/>
    </location>
</feature>